<name>A0AAV4AXN7_9GAST</name>
<protein>
    <submittedName>
        <fullName evidence="1">Uncharacterized protein</fullName>
    </submittedName>
</protein>
<organism evidence="1 2">
    <name type="scientific">Plakobranchus ocellatus</name>
    <dbReference type="NCBI Taxonomy" id="259542"/>
    <lineage>
        <taxon>Eukaryota</taxon>
        <taxon>Metazoa</taxon>
        <taxon>Spiralia</taxon>
        <taxon>Lophotrochozoa</taxon>
        <taxon>Mollusca</taxon>
        <taxon>Gastropoda</taxon>
        <taxon>Heterobranchia</taxon>
        <taxon>Euthyneura</taxon>
        <taxon>Panpulmonata</taxon>
        <taxon>Sacoglossa</taxon>
        <taxon>Placobranchoidea</taxon>
        <taxon>Plakobranchidae</taxon>
        <taxon>Plakobranchus</taxon>
    </lineage>
</organism>
<dbReference type="Proteomes" id="UP000735302">
    <property type="component" value="Unassembled WGS sequence"/>
</dbReference>
<dbReference type="EMBL" id="BLXT01004479">
    <property type="protein sequence ID" value="GFO13135.1"/>
    <property type="molecule type" value="Genomic_DNA"/>
</dbReference>
<evidence type="ECO:0000313" key="1">
    <source>
        <dbReference type="EMBL" id="GFO13135.1"/>
    </source>
</evidence>
<comment type="caution">
    <text evidence="1">The sequence shown here is derived from an EMBL/GenBank/DDBJ whole genome shotgun (WGS) entry which is preliminary data.</text>
</comment>
<keyword evidence="2" id="KW-1185">Reference proteome</keyword>
<evidence type="ECO:0000313" key="2">
    <source>
        <dbReference type="Proteomes" id="UP000735302"/>
    </source>
</evidence>
<sequence length="197" mass="22529">MRFNAWLEFDLSGDAEIRTHVPTLTKGSVSPKDCVGFSGSHRVHHKEGTRRSRLQSSAVSHYHQPFAPAQRRDNKHRWKFRNANWKVYRDTLDNTLSNVLLDSMPISELNEVFTQAVVDAASRVEWSSSIRPFRPPRQSRVLEVQNNPEPKAGQRFLQKGKEDLPGRTDERMATCLRESASLLGSKYCMAIHPKSQC</sequence>
<accession>A0AAV4AXN7</accession>
<reference evidence="1 2" key="1">
    <citation type="journal article" date="2021" name="Elife">
        <title>Chloroplast acquisition without the gene transfer in kleptoplastic sea slugs, Plakobranchus ocellatus.</title>
        <authorList>
            <person name="Maeda T."/>
            <person name="Takahashi S."/>
            <person name="Yoshida T."/>
            <person name="Shimamura S."/>
            <person name="Takaki Y."/>
            <person name="Nagai Y."/>
            <person name="Toyoda A."/>
            <person name="Suzuki Y."/>
            <person name="Arimoto A."/>
            <person name="Ishii H."/>
            <person name="Satoh N."/>
            <person name="Nishiyama T."/>
            <person name="Hasebe M."/>
            <person name="Maruyama T."/>
            <person name="Minagawa J."/>
            <person name="Obokata J."/>
            <person name="Shigenobu S."/>
        </authorList>
    </citation>
    <scope>NUCLEOTIDE SEQUENCE [LARGE SCALE GENOMIC DNA]</scope>
</reference>
<dbReference type="AlphaFoldDB" id="A0AAV4AXN7"/>
<gene>
    <name evidence="1" type="ORF">PoB_003964000</name>
</gene>
<proteinExistence type="predicted"/>